<keyword evidence="9" id="KW-1185">Reference proteome</keyword>
<evidence type="ECO:0000256" key="5">
    <source>
        <dbReference type="HAMAP-Rule" id="MF_00182"/>
    </source>
</evidence>
<feature type="domain" description="Formyl transferase C-terminal" evidence="7">
    <location>
        <begin position="201"/>
        <end position="296"/>
    </location>
</feature>
<comment type="caution">
    <text evidence="8">The sequence shown here is derived from an EMBL/GenBank/DDBJ whole genome shotgun (WGS) entry which is preliminary data.</text>
</comment>
<evidence type="ECO:0000256" key="4">
    <source>
        <dbReference type="ARBA" id="ARBA00022917"/>
    </source>
</evidence>
<dbReference type="InterPro" id="IPR005794">
    <property type="entry name" value="Fmt"/>
</dbReference>
<dbReference type="EC" id="2.1.2.9" evidence="2 5"/>
<name>A0ABU0ATJ8_9FIRM</name>
<dbReference type="SUPFAM" id="SSF50486">
    <property type="entry name" value="FMT C-terminal domain-like"/>
    <property type="match status" value="1"/>
</dbReference>
<gene>
    <name evidence="5" type="primary">fmt</name>
    <name evidence="8" type="ORF">J2S72_000601</name>
</gene>
<dbReference type="PANTHER" id="PTHR11138:SF5">
    <property type="entry name" value="METHIONYL-TRNA FORMYLTRANSFERASE, MITOCHONDRIAL"/>
    <property type="match status" value="1"/>
</dbReference>
<evidence type="ECO:0000313" key="9">
    <source>
        <dbReference type="Proteomes" id="UP001236559"/>
    </source>
</evidence>
<dbReference type="Gene3D" id="3.40.50.12230">
    <property type="match status" value="1"/>
</dbReference>
<reference evidence="8 9" key="1">
    <citation type="submission" date="2023-07" db="EMBL/GenBank/DDBJ databases">
        <title>Genomic Encyclopedia of Type Strains, Phase IV (KMG-IV): sequencing the most valuable type-strain genomes for metagenomic binning, comparative biology and taxonomic classification.</title>
        <authorList>
            <person name="Goeker M."/>
        </authorList>
    </citation>
    <scope>NUCLEOTIDE SEQUENCE [LARGE SCALE GENOMIC DNA]</scope>
    <source>
        <strain evidence="8 9">DSM 22616</strain>
    </source>
</reference>
<dbReference type="InterPro" id="IPR036477">
    <property type="entry name" value="Formyl_transf_N_sf"/>
</dbReference>
<dbReference type="InterPro" id="IPR002376">
    <property type="entry name" value="Formyl_transf_N"/>
</dbReference>
<dbReference type="EMBL" id="JAUSTN010000003">
    <property type="protein sequence ID" value="MDQ0274584.1"/>
    <property type="molecule type" value="Genomic_DNA"/>
</dbReference>
<comment type="function">
    <text evidence="5">Attaches a formyl group to the free amino group of methionyl-tRNA(fMet). The formyl group appears to play a dual role in the initiator identity of N-formylmethionyl-tRNA by promoting its recognition by IF2 and preventing the misappropriation of this tRNA by the elongation apparatus.</text>
</comment>
<evidence type="ECO:0000256" key="2">
    <source>
        <dbReference type="ARBA" id="ARBA00012261"/>
    </source>
</evidence>
<organism evidence="8 9">
    <name type="scientific">Peptoniphilus koenoeneniae</name>
    <dbReference type="NCBI Taxonomy" id="507751"/>
    <lineage>
        <taxon>Bacteria</taxon>
        <taxon>Bacillati</taxon>
        <taxon>Bacillota</taxon>
        <taxon>Tissierellia</taxon>
        <taxon>Tissierellales</taxon>
        <taxon>Peptoniphilaceae</taxon>
        <taxon>Peptoniphilus</taxon>
    </lineage>
</organism>
<evidence type="ECO:0000256" key="3">
    <source>
        <dbReference type="ARBA" id="ARBA00022679"/>
    </source>
</evidence>
<evidence type="ECO:0000256" key="1">
    <source>
        <dbReference type="ARBA" id="ARBA00010699"/>
    </source>
</evidence>
<feature type="domain" description="Formyl transferase N-terminal" evidence="6">
    <location>
        <begin position="1"/>
        <end position="167"/>
    </location>
</feature>
<dbReference type="NCBIfam" id="TIGR00460">
    <property type="entry name" value="fmt"/>
    <property type="match status" value="1"/>
</dbReference>
<dbReference type="Pfam" id="PF00551">
    <property type="entry name" value="Formyl_trans_N"/>
    <property type="match status" value="1"/>
</dbReference>
<proteinExistence type="inferred from homology"/>
<dbReference type="Proteomes" id="UP001236559">
    <property type="component" value="Unassembled WGS sequence"/>
</dbReference>
<dbReference type="HAMAP" id="MF_00182">
    <property type="entry name" value="Formyl_trans"/>
    <property type="match status" value="1"/>
</dbReference>
<dbReference type="PANTHER" id="PTHR11138">
    <property type="entry name" value="METHIONYL-TRNA FORMYLTRANSFERASE"/>
    <property type="match status" value="1"/>
</dbReference>
<evidence type="ECO:0000313" key="8">
    <source>
        <dbReference type="EMBL" id="MDQ0274584.1"/>
    </source>
</evidence>
<protein>
    <recommendedName>
        <fullName evidence="2 5">Methionyl-tRNA formyltransferase</fullName>
        <ecNumber evidence="2 5">2.1.2.9</ecNumber>
    </recommendedName>
</protein>
<dbReference type="SUPFAM" id="SSF53328">
    <property type="entry name" value="Formyltransferase"/>
    <property type="match status" value="1"/>
</dbReference>
<comment type="catalytic activity">
    <reaction evidence="5">
        <text>L-methionyl-tRNA(fMet) + (6R)-10-formyltetrahydrofolate = N-formyl-L-methionyl-tRNA(fMet) + (6S)-5,6,7,8-tetrahydrofolate + H(+)</text>
        <dbReference type="Rhea" id="RHEA:24380"/>
        <dbReference type="Rhea" id="RHEA-COMP:9952"/>
        <dbReference type="Rhea" id="RHEA-COMP:9953"/>
        <dbReference type="ChEBI" id="CHEBI:15378"/>
        <dbReference type="ChEBI" id="CHEBI:57453"/>
        <dbReference type="ChEBI" id="CHEBI:78530"/>
        <dbReference type="ChEBI" id="CHEBI:78844"/>
        <dbReference type="ChEBI" id="CHEBI:195366"/>
        <dbReference type="EC" id="2.1.2.9"/>
    </reaction>
</comment>
<dbReference type="CDD" id="cd08704">
    <property type="entry name" value="Met_tRNA_FMT_C"/>
    <property type="match status" value="1"/>
</dbReference>
<dbReference type="CDD" id="cd08646">
    <property type="entry name" value="FMT_core_Met-tRNA-FMT_N"/>
    <property type="match status" value="1"/>
</dbReference>
<dbReference type="InterPro" id="IPR041711">
    <property type="entry name" value="Met-tRNA-FMT_N"/>
</dbReference>
<evidence type="ECO:0000259" key="7">
    <source>
        <dbReference type="Pfam" id="PF02911"/>
    </source>
</evidence>
<keyword evidence="4 5" id="KW-0648">Protein biosynthesis</keyword>
<dbReference type="InterPro" id="IPR044135">
    <property type="entry name" value="Met-tRNA-FMT_C"/>
</dbReference>
<dbReference type="InterPro" id="IPR011034">
    <property type="entry name" value="Formyl_transferase-like_C_sf"/>
</dbReference>
<dbReference type="RefSeq" id="WP_023055368.1">
    <property type="nucleotide sequence ID" value="NZ_JAUSTN010000003.1"/>
</dbReference>
<comment type="similarity">
    <text evidence="1 5">Belongs to the Fmt family.</text>
</comment>
<dbReference type="InterPro" id="IPR005793">
    <property type="entry name" value="Formyl_trans_C"/>
</dbReference>
<accession>A0ABU0ATJ8</accession>
<dbReference type="Pfam" id="PF02911">
    <property type="entry name" value="Formyl_trans_C"/>
    <property type="match status" value="1"/>
</dbReference>
<dbReference type="GO" id="GO:0004479">
    <property type="term" value="F:methionyl-tRNA formyltransferase activity"/>
    <property type="evidence" value="ECO:0007669"/>
    <property type="project" value="UniProtKB-EC"/>
</dbReference>
<sequence length="306" mass="34412">MKIIFMGTPSFAVPALKKISEKHQVVLVVTREDKRQGRGKKLAKPEIKICAEALGLEVYQPEKINSKESIEKLKSMNADLIVVAAYGKILKDEILKLTGDNPVNIHASLLPKLRGAAPINRAIINGDEFAGVSIMKIEEGLDTGDYCFQDKTPIKNKNIDELTEELGQMGADLIVKFLEDYEKNNIKWIKQEDSKATYAPKIEKEEGFIDFKKMTADEIERLSRALFDKPGISFNYDGNRIKISDLEVLNMEGKAGQVISNEGQLIIMTKDKAIKINKIQWPGKKMMNTEDFLRGRNIEEEKIIGG</sequence>
<keyword evidence="3 5" id="KW-0808">Transferase</keyword>
<feature type="binding site" evidence="5">
    <location>
        <begin position="108"/>
        <end position="111"/>
    </location>
    <ligand>
        <name>(6S)-5,6,7,8-tetrahydrofolate</name>
        <dbReference type="ChEBI" id="CHEBI:57453"/>
    </ligand>
</feature>
<evidence type="ECO:0000259" key="6">
    <source>
        <dbReference type="Pfam" id="PF00551"/>
    </source>
</evidence>